<reference evidence="2 3" key="1">
    <citation type="submission" date="2024-10" db="EMBL/GenBank/DDBJ databases">
        <authorList>
            <person name="Cho J.-C."/>
        </authorList>
    </citation>
    <scope>NUCLEOTIDE SEQUENCE [LARGE SCALE GENOMIC DNA]</scope>
    <source>
        <strain evidence="2 3">KCTC29696</strain>
    </source>
</reference>
<gene>
    <name evidence="2" type="ORF">ACG5V6_03695</name>
</gene>
<dbReference type="Proteomes" id="UP001607069">
    <property type="component" value="Unassembled WGS sequence"/>
</dbReference>
<evidence type="ECO:0000256" key="1">
    <source>
        <dbReference type="SAM" id="Phobius"/>
    </source>
</evidence>
<keyword evidence="3" id="KW-1185">Reference proteome</keyword>
<sequence>MPGPESTFFRILATLAVPIGITSLFFIPRQLRDFRIMRRGVATEAVCLERVRQGGGSVTSINCTYRMPDGRECEALVHPPSPTPRVGQKFVVIYDSAKPLKVDSSYYFGSIDAKFGCIVQSVFGAMLTAVLVMLVFS</sequence>
<feature type="transmembrane region" description="Helical" evidence="1">
    <location>
        <begin position="6"/>
        <end position="27"/>
    </location>
</feature>
<feature type="transmembrane region" description="Helical" evidence="1">
    <location>
        <begin position="115"/>
        <end position="136"/>
    </location>
</feature>
<evidence type="ECO:0000313" key="2">
    <source>
        <dbReference type="EMBL" id="MFH0247319.1"/>
    </source>
</evidence>
<keyword evidence="1" id="KW-1133">Transmembrane helix</keyword>
<keyword evidence="1" id="KW-0472">Membrane</keyword>
<keyword evidence="1" id="KW-0812">Transmembrane</keyword>
<name>A0ABW7HN72_9ACTN</name>
<accession>A0ABW7HN72</accession>
<proteinExistence type="predicted"/>
<dbReference type="EMBL" id="JBIHMK010000007">
    <property type="protein sequence ID" value="MFH0247319.1"/>
    <property type="molecule type" value="Genomic_DNA"/>
</dbReference>
<evidence type="ECO:0000313" key="3">
    <source>
        <dbReference type="Proteomes" id="UP001607069"/>
    </source>
</evidence>
<comment type="caution">
    <text evidence="2">The sequence shown here is derived from an EMBL/GenBank/DDBJ whole genome shotgun (WGS) entry which is preliminary data.</text>
</comment>
<protein>
    <submittedName>
        <fullName evidence="2">DUF3592 domain-containing protein</fullName>
    </submittedName>
</protein>
<dbReference type="RefSeq" id="WP_279951217.1">
    <property type="nucleotide sequence ID" value="NZ_BAABEN010000006.1"/>
</dbReference>
<organism evidence="2 3">
    <name type="scientific">Streptomyces chitinivorans</name>
    <dbReference type="NCBI Taxonomy" id="1257027"/>
    <lineage>
        <taxon>Bacteria</taxon>
        <taxon>Bacillati</taxon>
        <taxon>Actinomycetota</taxon>
        <taxon>Actinomycetes</taxon>
        <taxon>Kitasatosporales</taxon>
        <taxon>Streptomycetaceae</taxon>
        <taxon>Streptomyces</taxon>
    </lineage>
</organism>